<gene>
    <name evidence="2" type="ORF">EAIL5_0137</name>
</gene>
<accession>E5B0F6</accession>
<sequence length="78" mass="8330">MLASRPECVIPVNAASGAGDASWPENAHFARSSDRAWSAHHSLSLAGMCHDKNINSMKAGVKKEKSPSINTTAHRQCT</sequence>
<evidence type="ECO:0000256" key="1">
    <source>
        <dbReference type="SAM" id="MobiDB-lite"/>
    </source>
</evidence>
<proteinExistence type="predicted"/>
<evidence type="ECO:0000313" key="2">
    <source>
        <dbReference type="EMBL" id="CBX78957.1"/>
    </source>
</evidence>
<organism evidence="2">
    <name type="scientific">Erwinia amylovora ATCC BAA-2158</name>
    <dbReference type="NCBI Taxonomy" id="889211"/>
    <lineage>
        <taxon>Bacteria</taxon>
        <taxon>Pseudomonadati</taxon>
        <taxon>Pseudomonadota</taxon>
        <taxon>Gammaproteobacteria</taxon>
        <taxon>Enterobacterales</taxon>
        <taxon>Erwiniaceae</taxon>
        <taxon>Erwinia</taxon>
    </lineage>
</organism>
<feature type="compositionally biased region" description="Polar residues" evidence="1">
    <location>
        <begin position="67"/>
        <end position="78"/>
    </location>
</feature>
<reference evidence="2" key="1">
    <citation type="journal article" date="2011" name="J. Bacteriol.">
        <title>Genome Sequence of an Erwinia amylovora Strain with Pathogenicity Restricted to Rubus Plants.</title>
        <authorList>
            <person name="Powney R."/>
            <person name="Smits T.H."/>
            <person name="Sawbridge T."/>
            <person name="Frey B."/>
            <person name="Blom J."/>
            <person name="Frey J.E."/>
            <person name="Plummer K.M."/>
            <person name="Beer S.V."/>
            <person name="Luck J."/>
            <person name="Duffy B."/>
            <person name="Rodoni B."/>
        </authorList>
    </citation>
    <scope>NUCLEOTIDE SEQUENCE</scope>
    <source>
        <strain evidence="2">ATCC BAA-2158</strain>
    </source>
</reference>
<protein>
    <submittedName>
        <fullName evidence="2">Uncharacterized protein</fullName>
    </submittedName>
</protein>
<dbReference type="AlphaFoldDB" id="E5B0F6"/>
<dbReference type="EMBL" id="FR719182">
    <property type="protein sequence ID" value="CBX78957.1"/>
    <property type="molecule type" value="Genomic_DNA"/>
</dbReference>
<name>E5B0F6_ERWAM</name>
<feature type="region of interest" description="Disordered" evidence="1">
    <location>
        <begin position="59"/>
        <end position="78"/>
    </location>
</feature>